<keyword evidence="1" id="KW-0472">Membrane</keyword>
<feature type="transmembrane region" description="Helical" evidence="1">
    <location>
        <begin position="20"/>
        <end position="43"/>
    </location>
</feature>
<keyword evidence="3" id="KW-1185">Reference proteome</keyword>
<feature type="transmembrane region" description="Helical" evidence="1">
    <location>
        <begin position="55"/>
        <end position="75"/>
    </location>
</feature>
<dbReference type="RefSeq" id="WP_164857084.1">
    <property type="nucleotide sequence ID" value="NZ_SACN01000001.1"/>
</dbReference>
<accession>A0A437M6C1</accession>
<proteinExistence type="predicted"/>
<evidence type="ECO:0000313" key="2">
    <source>
        <dbReference type="EMBL" id="RVT93096.1"/>
    </source>
</evidence>
<gene>
    <name evidence="2" type="ORF">EOD43_04145</name>
</gene>
<evidence type="ECO:0000256" key="1">
    <source>
        <dbReference type="SAM" id="Phobius"/>
    </source>
</evidence>
<dbReference type="AlphaFoldDB" id="A0A437M6C1"/>
<evidence type="ECO:0000313" key="3">
    <source>
        <dbReference type="Proteomes" id="UP000282971"/>
    </source>
</evidence>
<keyword evidence="1" id="KW-1133">Transmembrane helix</keyword>
<dbReference type="EMBL" id="SACN01000001">
    <property type="protein sequence ID" value="RVT93096.1"/>
    <property type="molecule type" value="Genomic_DNA"/>
</dbReference>
<keyword evidence="1" id="KW-0812">Transmembrane</keyword>
<organism evidence="2 3">
    <name type="scientific">Sphingomonas crocodyli</name>
    <dbReference type="NCBI Taxonomy" id="1979270"/>
    <lineage>
        <taxon>Bacteria</taxon>
        <taxon>Pseudomonadati</taxon>
        <taxon>Pseudomonadota</taxon>
        <taxon>Alphaproteobacteria</taxon>
        <taxon>Sphingomonadales</taxon>
        <taxon>Sphingomonadaceae</taxon>
        <taxon>Sphingomonas</taxon>
    </lineage>
</organism>
<name>A0A437M6C1_9SPHN</name>
<reference evidence="2 3" key="1">
    <citation type="submission" date="2019-01" db="EMBL/GenBank/DDBJ databases">
        <authorList>
            <person name="Chen W.-M."/>
        </authorList>
    </citation>
    <scope>NUCLEOTIDE SEQUENCE [LARGE SCALE GENOMIC DNA]</scope>
    <source>
        <strain evidence="2 3">CCP-7</strain>
    </source>
</reference>
<protein>
    <submittedName>
        <fullName evidence="2">Uncharacterized protein</fullName>
    </submittedName>
</protein>
<sequence>MLETPSVKQAKLSSVSIPVAWWIFGFWIIKQAATYLLPISILWWMLALCGCPQKIAAGLAFLLTVSFWPILWMTVD</sequence>
<comment type="caution">
    <text evidence="2">The sequence shown here is derived from an EMBL/GenBank/DDBJ whole genome shotgun (WGS) entry which is preliminary data.</text>
</comment>
<dbReference type="Proteomes" id="UP000282971">
    <property type="component" value="Unassembled WGS sequence"/>
</dbReference>